<proteinExistence type="predicted"/>
<organism evidence="3 4">
    <name type="scientific">Abeliophyllum distichum</name>
    <dbReference type="NCBI Taxonomy" id="126358"/>
    <lineage>
        <taxon>Eukaryota</taxon>
        <taxon>Viridiplantae</taxon>
        <taxon>Streptophyta</taxon>
        <taxon>Embryophyta</taxon>
        <taxon>Tracheophyta</taxon>
        <taxon>Spermatophyta</taxon>
        <taxon>Magnoliopsida</taxon>
        <taxon>eudicotyledons</taxon>
        <taxon>Gunneridae</taxon>
        <taxon>Pentapetalae</taxon>
        <taxon>asterids</taxon>
        <taxon>lamiids</taxon>
        <taxon>Lamiales</taxon>
        <taxon>Oleaceae</taxon>
        <taxon>Forsythieae</taxon>
        <taxon>Abeliophyllum</taxon>
    </lineage>
</organism>
<dbReference type="Proteomes" id="UP001604336">
    <property type="component" value="Unassembled WGS sequence"/>
</dbReference>
<accession>A0ABD1SEX7</accession>
<dbReference type="EMBL" id="JBFOLK010000007">
    <property type="protein sequence ID" value="KAL2498943.1"/>
    <property type="molecule type" value="Genomic_DNA"/>
</dbReference>
<evidence type="ECO:0000313" key="4">
    <source>
        <dbReference type="Proteomes" id="UP001604336"/>
    </source>
</evidence>
<evidence type="ECO:0000256" key="2">
    <source>
        <dbReference type="SAM" id="MobiDB-lite"/>
    </source>
</evidence>
<keyword evidence="1" id="KW-0175">Coiled coil</keyword>
<protein>
    <submittedName>
        <fullName evidence="3">Basic helix-loop-helix (BHLH) DNA-binding superfamily protein</fullName>
    </submittedName>
</protein>
<keyword evidence="4" id="KW-1185">Reference proteome</keyword>
<feature type="compositionally biased region" description="Basic and acidic residues" evidence="2">
    <location>
        <begin position="1170"/>
        <end position="1181"/>
    </location>
</feature>
<dbReference type="GO" id="GO:0003677">
    <property type="term" value="F:DNA binding"/>
    <property type="evidence" value="ECO:0007669"/>
    <property type="project" value="UniProtKB-KW"/>
</dbReference>
<evidence type="ECO:0000256" key="1">
    <source>
        <dbReference type="SAM" id="Coils"/>
    </source>
</evidence>
<keyword evidence="3" id="KW-0238">DNA-binding</keyword>
<dbReference type="PANTHER" id="PTHR45287">
    <property type="entry name" value="OS03G0691500 PROTEIN"/>
    <property type="match status" value="1"/>
</dbReference>
<feature type="coiled-coil region" evidence="1">
    <location>
        <begin position="1"/>
        <end position="165"/>
    </location>
</feature>
<dbReference type="AlphaFoldDB" id="A0ABD1SEX7"/>
<reference evidence="4" key="1">
    <citation type="submission" date="2024-07" db="EMBL/GenBank/DDBJ databases">
        <title>Two chromosome-level genome assemblies of Korean endemic species Abeliophyllum distichum and Forsythia ovata (Oleaceae).</title>
        <authorList>
            <person name="Jang H."/>
        </authorList>
    </citation>
    <scope>NUCLEOTIDE SEQUENCE [LARGE SCALE GENOMIC DNA]</scope>
</reference>
<feature type="coiled-coil region" evidence="1">
    <location>
        <begin position="848"/>
        <end position="973"/>
    </location>
</feature>
<sequence length="1187" mass="138420">MDSVYEELDEVKAEIEKLKEEYRVKADLAESLKRAQNEQLIKTQEANHKLEKLAQELNGKEDKICAANQIIDDLKSNLKDKEAVIKHLTSANSKLRLDYGEKLRRCEEENKELGLALDEANAKNMDQEKQICSLKEEIEGVKRLLTVLQKKSSEAENKAKASKELKLRDDVFLKLEEKNRSFEDQLKWKNEQFGHLEEAHEKLRHHLQVREKEWEKEKAVLIDDISSLQSNLESQIRISEDLQSRLHMCNQALAHEEGKRKLLEVQLLEFKNMFDNVCDEYEEAKLKFESLTSQRDEEIATLRGSLGTTETLYKEMQYQFNKLELEKQELMVSIKELQEAQIQEAGKISSSSKLRNKLKCLEQVHRDCSMNLKAKETEWHLLNEKLKVDLNICRSALERKDISMNELKKELEDCHSLTLELELQNEENSLLLLVLKSEISEAQLRLANSSACMDLKNKEIEETNSVLVEQLELKETLVRVQKELEEEREKTVVLSRRLKSVEEDPMHKELDRLKEMLKESSSCQLYSEEQVLQIQSNLKTIHDALDRANEENSLLLLVLKSEISEAQLRLANSSACMDLKNKEIEETNSVLEEQLELKETLVRVQNELEEEREKTVFLSRRLKSIEEEQLPMHKELDRLKEMLKESSSCQLHSEEQVLQIQSNLKTVHDALDRANEENSLLLLVLKSEISEALLRLANSSASEDLKNKEIEETNSVLVEQLELKALVRVQKELEEEREKMVVLSRRLKSFEEEQLPMHTELEMVKESSTSQLHSEEQVLQIQSNLKTIHDALDRANEELYEKFCEVNEVEFELQIWKSIAEQFKANIKENHQLRRDVEASLLAQVEVEVNLKRERENLCHQLEEKNKRIDDLQQQIVGLNERINFKETANLAGSMTAEKEVLAKHSDEKSSEGLQKELNCLVQELMNKELEAAILAQVEKNNDQEKETLSQLVEEKDQRIYDLQMLVASLEQEFESSTCSFSSQLTKMQAERNSLCESWEKIKTAEVLKEVEIQERNLIITELEHDLSNLQQKVEKQERNLFGSRKKREEIEAELEAKQVEIYKMECELEEKKLSSDTTIKKLNDEKVKILEDFMKFSDRENLFNYTMGLLSDRIQKSSMEDMQLMKNLERIVQTMENHGPGIEMNGDDDDDEYDPLKENMNTFSSPLMKKAEAIHDERSPLRALNN</sequence>
<evidence type="ECO:0000313" key="3">
    <source>
        <dbReference type="EMBL" id="KAL2498943.1"/>
    </source>
</evidence>
<feature type="region of interest" description="Disordered" evidence="2">
    <location>
        <begin position="1139"/>
        <end position="1187"/>
    </location>
</feature>
<feature type="coiled-coil region" evidence="1">
    <location>
        <begin position="581"/>
        <end position="628"/>
    </location>
</feature>
<gene>
    <name evidence="3" type="ORF">Adt_24493</name>
</gene>
<feature type="coiled-coil region" evidence="1">
    <location>
        <begin position="1013"/>
        <end position="1068"/>
    </location>
</feature>
<name>A0ABD1SEX7_9LAMI</name>
<comment type="caution">
    <text evidence="3">The sequence shown here is derived from an EMBL/GenBank/DDBJ whole genome shotgun (WGS) entry which is preliminary data.</text>
</comment>
<dbReference type="PANTHER" id="PTHR45287:SF4">
    <property type="entry name" value="OS03G0691500 PROTEIN"/>
    <property type="match status" value="1"/>
</dbReference>
<feature type="coiled-coil region" evidence="1">
    <location>
        <begin position="726"/>
        <end position="753"/>
    </location>
</feature>
<dbReference type="InterPro" id="IPR040262">
    <property type="entry name" value="At4g38062-like"/>
</dbReference>
<feature type="coiled-coil region" evidence="1">
    <location>
        <begin position="470"/>
        <end position="504"/>
    </location>
</feature>